<dbReference type="GeneID" id="95552724"/>
<dbReference type="InterPro" id="IPR049056">
    <property type="entry name" value="NAD_Glu_DH_HM3"/>
</dbReference>
<dbReference type="InterPro" id="IPR028971">
    <property type="entry name" value="NAD-GDH_cat"/>
</dbReference>
<dbReference type="Pfam" id="PF21077">
    <property type="entry name" value="GDH_ACT3"/>
    <property type="match status" value="1"/>
</dbReference>
<reference evidence="8" key="1">
    <citation type="submission" date="2017-04" db="EMBL/GenBank/DDBJ databases">
        <authorList>
            <person name="Varghese N."/>
            <person name="Submissions S."/>
        </authorList>
    </citation>
    <scope>NUCLEOTIDE SEQUENCE [LARGE SCALE GENOMIC DNA]</scope>
    <source>
        <strain evidence="8">Ballard 720</strain>
    </source>
</reference>
<dbReference type="Gene3D" id="3.40.50.720">
    <property type="entry name" value="NAD(P)-binding Rossmann-like Domain"/>
    <property type="match status" value="1"/>
</dbReference>
<dbReference type="SUPFAM" id="SSF51735">
    <property type="entry name" value="NAD(P)-binding Rossmann-fold domains"/>
    <property type="match status" value="1"/>
</dbReference>
<name>A0A1X7GDZ7_TRICW</name>
<proteinExistence type="predicted"/>
<dbReference type="Pfam" id="PF05088">
    <property type="entry name" value="Bac_GDH_CD"/>
    <property type="match status" value="1"/>
</dbReference>
<protein>
    <submittedName>
        <fullName evidence="7">Glutamate dehydrogenase (NAD)</fullName>
    </submittedName>
</protein>
<dbReference type="InterPro" id="IPR049062">
    <property type="entry name" value="NAD_Glu_DH_ACT2"/>
</dbReference>
<evidence type="ECO:0000256" key="1">
    <source>
        <dbReference type="ARBA" id="ARBA00023002"/>
    </source>
</evidence>
<accession>A0A1X7GDZ7</accession>
<dbReference type="Pfam" id="PF21073">
    <property type="entry name" value="GDH_HM1"/>
    <property type="match status" value="1"/>
</dbReference>
<dbReference type="Pfam" id="PF21076">
    <property type="entry name" value="GDH_ACT2"/>
    <property type="match status" value="1"/>
</dbReference>
<dbReference type="STRING" id="28094.SAMN06295900_11540"/>
<dbReference type="InterPro" id="IPR036291">
    <property type="entry name" value="NAD(P)-bd_dom_sf"/>
</dbReference>
<sequence>MQAKNEEAVAHLLADVVEYAKSRWPADAFDPIESFLRFYYELADTQDLQSRGLADLYGAAMAHWQAARKFVSGSHVLRVYNPVVDEHGWHSDHTVIEIVNDDMPFLVDSVTMEVNRCGFTLHSAIHPVFRVWRDTTGAIERVEPGVAGRPDDESLRHSRLESFIHFEIDRCGDAARLSQLRADISRVLGDVRAAVEDWPRMIDTARQTIKRMSARDLGPDGNEARAFLEWMVADHFTFLGQRDYALVDLDGGGRGLRPIPGTGAGILRDDLRPPDAVQVTPLPATAASIIEEPMPIFLTKANSRATVHRPGYLDYVGLKLVDETGKIVGERRFLGLYTSTAYTGSSADIPIVRRKCANIMQRAGFLAKGHLHKSLVTVLEQYPRDELFQANEDDLYDIALGILRLQEHQRTRLFVRRDRFERFVSCLVFVPREKYNTDLRRRMAKLLAGAFNGTSVEFTPFLSESPLARIHIVVRTGTGVMPQVDTSELEARLVNVTRRWQDDLADALLERFGEEQGNLLLQQYGESFPAGYREDYAARTAVRDIELVEAARAADALSMNLYRPIEASPRQFRFKVYRVGQSIALSRSLPMLEHLGVRVDEERPYLIEPQGAPSAWVHDFGLELTDEVEFDIERAKSLFEDAFAHVWAGEAENDDFNRLVLRAQLGAREVSILRAYAKYLRQVGSTFSDAYIERAVTGNAGLARKLVELFLARFDPSLDAAREARTEMLEKEIEAGLDQVPNLDEDRILRQFLGVVTATLRTNYFRRDAAGKPLPYISFKLDPARVPGLPEPKPMFEIWVYSPSVEGVHLRGGRVARGGLRWSDRREDFRTEVLGLMKAQMVKNAVIVPVGSKGGFVVKNPPPAGDREAVLREGVRCYQMFLRGLLDVTDNRRAGAIVPPPGVVRHDGDDPYLVVAADKGTATFSDYANAIARDYGFWLDDAFASGGSVGYDHKKMGITARGAWESVKRHFREMGVDTQTTDFTVVGVGDMSGDVFGNGMLLSRHIRLIAAFDHRHIFLDPDPDPVSSFEERARLFSLERSSWADYDTSRLSTGGGVFPRSAKTIALSPAVRAVLGIEAVALAPNELIRAILLAPVDLLYNGGIGTYVKSARETNAQVGDRTNDAVRVNGADLRAKVVAEGGNLGFTQLGRIEFAQKGGRINTDAIDNSAGVDCSDHEVNIKIMLGLVVADGEMTEKQRNTLLAEMTDEVGQLVLRDNYQQTQALSIARRYSAELLDDEVRLIRALERAGRLNRAIEFLPGDEEIAERQSAKTGLTSPERAVLLAYSKMWLYDALLDSALPEDPLVADMFREYFPRALQARFAQTSERHPLRREILSTHLANALVNRVGCAFVHRLQEETDAKPADIVRASIMARDVFDIDDVWQRVDGLDNKVADDVQAGMLVDVAGLVERSALWFLRHWQADAAARDADGAAELIARCRDAAARIGPELDRLLPEAQRESLAEQRRALEAAGVDADLAMRVAHGRIAASVLDIADIAATAGHPLELVAGVYFCLGTMLSDAFVVERAAALPAHTHWDVLARASALAEYARLKRALTASALAQVEPRADAQAIVALWQEKHADALDRYGRVLAEQRATAGASLSMLLVLVREMATLERT</sequence>
<dbReference type="SUPFAM" id="SSF53223">
    <property type="entry name" value="Aminoacid dehydrogenase-like, N-terminal domain"/>
    <property type="match status" value="1"/>
</dbReference>
<dbReference type="PANTHER" id="PTHR43403:SF1">
    <property type="entry name" value="NAD-SPECIFIC GLUTAMATE DEHYDROGENASE"/>
    <property type="match status" value="1"/>
</dbReference>
<feature type="domain" description="NAD-glutamate dehydrogenase ACT3" evidence="6">
    <location>
        <begin position="557"/>
        <end position="634"/>
    </location>
</feature>
<dbReference type="Pfam" id="PF21079">
    <property type="entry name" value="GDH_HM2"/>
    <property type="match status" value="1"/>
</dbReference>
<dbReference type="Pfam" id="PF21074">
    <property type="entry name" value="GDH_C"/>
    <property type="match status" value="1"/>
</dbReference>
<evidence type="ECO:0000259" key="5">
    <source>
        <dbReference type="Pfam" id="PF21076"/>
    </source>
</evidence>
<dbReference type="PANTHER" id="PTHR43403">
    <property type="entry name" value="NAD-SPECIFIC GLUTAMATE DEHYDROGENASE"/>
    <property type="match status" value="1"/>
</dbReference>
<feature type="domain" description="NAD-specific glutamate dehydrogenase C-terminal" evidence="3">
    <location>
        <begin position="1273"/>
        <end position="1615"/>
    </location>
</feature>
<gene>
    <name evidence="7" type="ORF">SAMN06295900_11540</name>
</gene>
<dbReference type="InterPro" id="IPR049058">
    <property type="entry name" value="NAD_Glu_DH_HM2"/>
</dbReference>
<dbReference type="GO" id="GO:0006538">
    <property type="term" value="P:L-glutamate catabolic process"/>
    <property type="evidence" value="ECO:0007669"/>
    <property type="project" value="InterPro"/>
</dbReference>
<evidence type="ECO:0000259" key="2">
    <source>
        <dbReference type="Pfam" id="PF05088"/>
    </source>
</evidence>
<dbReference type="InterPro" id="IPR049064">
    <property type="entry name" value="NAD_Glu_DH_ACT3"/>
</dbReference>
<dbReference type="PIRSF" id="PIRSF036761">
    <property type="entry name" value="GDH_Mll4104"/>
    <property type="match status" value="1"/>
</dbReference>
<organism evidence="7 8">
    <name type="scientific">Trinickia caryophylli</name>
    <name type="common">Paraburkholderia caryophylli</name>
    <dbReference type="NCBI Taxonomy" id="28094"/>
    <lineage>
        <taxon>Bacteria</taxon>
        <taxon>Pseudomonadati</taxon>
        <taxon>Pseudomonadota</taxon>
        <taxon>Betaproteobacteria</taxon>
        <taxon>Burkholderiales</taxon>
        <taxon>Burkholderiaceae</taxon>
        <taxon>Trinickia</taxon>
    </lineage>
</organism>
<dbReference type="EMBL" id="FXAH01000015">
    <property type="protein sequence ID" value="SMF67860.1"/>
    <property type="molecule type" value="Genomic_DNA"/>
</dbReference>
<dbReference type="GO" id="GO:0004069">
    <property type="term" value="F:L-aspartate:2-oxoglutarate aminotransferase activity"/>
    <property type="evidence" value="ECO:0007669"/>
    <property type="project" value="InterPro"/>
</dbReference>
<dbReference type="Pfam" id="PF21078">
    <property type="entry name" value="GDH_HM3"/>
    <property type="match status" value="1"/>
</dbReference>
<evidence type="ECO:0000259" key="3">
    <source>
        <dbReference type="Pfam" id="PF21074"/>
    </source>
</evidence>
<dbReference type="OrthoDB" id="9758052at2"/>
<evidence type="ECO:0000313" key="7">
    <source>
        <dbReference type="EMBL" id="SMF67860.1"/>
    </source>
</evidence>
<keyword evidence="8" id="KW-1185">Reference proteome</keyword>
<feature type="domain" description="NAD-glutamate dehydrogenase ACT2" evidence="5">
    <location>
        <begin position="412"/>
        <end position="501"/>
    </location>
</feature>
<feature type="domain" description="NAD-glutamate dehydrogenase catalytic" evidence="2">
    <location>
        <begin position="732"/>
        <end position="1227"/>
    </location>
</feature>
<dbReference type="Proteomes" id="UP000192911">
    <property type="component" value="Unassembled WGS sequence"/>
</dbReference>
<dbReference type="InterPro" id="IPR046346">
    <property type="entry name" value="Aminoacid_DH-like_N_sf"/>
</dbReference>
<dbReference type="Pfam" id="PF21075">
    <property type="entry name" value="GDH_ACT1"/>
    <property type="match status" value="1"/>
</dbReference>
<dbReference type="InterPro" id="IPR049059">
    <property type="entry name" value="NAD_Glu_DH_HM1"/>
</dbReference>
<evidence type="ECO:0000313" key="8">
    <source>
        <dbReference type="Proteomes" id="UP000192911"/>
    </source>
</evidence>
<evidence type="ECO:0000259" key="4">
    <source>
        <dbReference type="Pfam" id="PF21075"/>
    </source>
</evidence>
<dbReference type="RefSeq" id="WP_085229647.1">
    <property type="nucleotide sequence ID" value="NZ_BSQD01000008.1"/>
</dbReference>
<dbReference type="InterPro" id="IPR048381">
    <property type="entry name" value="GDH_C"/>
</dbReference>
<evidence type="ECO:0000259" key="6">
    <source>
        <dbReference type="Pfam" id="PF21077"/>
    </source>
</evidence>
<dbReference type="InterPro" id="IPR024727">
    <property type="entry name" value="NAD_Glu_DH_N_ACT1"/>
</dbReference>
<dbReference type="InterPro" id="IPR007780">
    <property type="entry name" value="NAD_Glu_DH_bac"/>
</dbReference>
<keyword evidence="1" id="KW-0560">Oxidoreductase</keyword>
<feature type="domain" description="NAD-glutamate dehydrogenase N-terminal ACT1" evidence="4">
    <location>
        <begin position="35"/>
        <end position="184"/>
    </location>
</feature>
<dbReference type="GO" id="GO:0004352">
    <property type="term" value="F:glutamate dehydrogenase (NAD+) activity"/>
    <property type="evidence" value="ECO:0007669"/>
    <property type="project" value="InterPro"/>
</dbReference>